<evidence type="ECO:0000313" key="2">
    <source>
        <dbReference type="Proteomes" id="UP000077069"/>
    </source>
</evidence>
<dbReference type="InParanoid" id="A0A177C891"/>
<gene>
    <name evidence="1" type="ORF">CC84DRAFT_970467</name>
</gene>
<dbReference type="AlphaFoldDB" id="A0A177C891"/>
<sequence length="75" mass="8070">MRGIKEGSDADDPTSRTTLYIHYCKLTTRSVQRCGTLTSQKVSMVFLLDMTCVFGVNACGVAMPPALRSSGPGKL</sequence>
<dbReference type="Proteomes" id="UP000077069">
    <property type="component" value="Unassembled WGS sequence"/>
</dbReference>
<accession>A0A177C891</accession>
<reference evidence="1 2" key="1">
    <citation type="submission" date="2016-05" db="EMBL/GenBank/DDBJ databases">
        <title>Comparative analysis of secretome profiles of manganese(II)-oxidizing ascomycete fungi.</title>
        <authorList>
            <consortium name="DOE Joint Genome Institute"/>
            <person name="Zeiner C.A."/>
            <person name="Purvine S.O."/>
            <person name="Zink E.M."/>
            <person name="Wu S."/>
            <person name="Pasa-Tolic L."/>
            <person name="Chaput D.L."/>
            <person name="Haridas S."/>
            <person name="Grigoriev I.V."/>
            <person name="Santelli C.M."/>
            <person name="Hansel C.M."/>
        </authorList>
    </citation>
    <scope>NUCLEOTIDE SEQUENCE [LARGE SCALE GENOMIC DNA]</scope>
    <source>
        <strain evidence="1 2">AP3s5-JAC2a</strain>
    </source>
</reference>
<keyword evidence="2" id="KW-1185">Reference proteome</keyword>
<name>A0A177C891_9PLEO</name>
<proteinExistence type="predicted"/>
<dbReference type="GeneID" id="28771495"/>
<organism evidence="1 2">
    <name type="scientific">Paraphaeosphaeria sporulosa</name>
    <dbReference type="NCBI Taxonomy" id="1460663"/>
    <lineage>
        <taxon>Eukaryota</taxon>
        <taxon>Fungi</taxon>
        <taxon>Dikarya</taxon>
        <taxon>Ascomycota</taxon>
        <taxon>Pezizomycotina</taxon>
        <taxon>Dothideomycetes</taxon>
        <taxon>Pleosporomycetidae</taxon>
        <taxon>Pleosporales</taxon>
        <taxon>Massarineae</taxon>
        <taxon>Didymosphaeriaceae</taxon>
        <taxon>Paraphaeosphaeria</taxon>
    </lineage>
</organism>
<dbReference type="RefSeq" id="XP_018033716.1">
    <property type="nucleotide sequence ID" value="XM_018188009.1"/>
</dbReference>
<evidence type="ECO:0000313" key="1">
    <source>
        <dbReference type="EMBL" id="OAG03351.1"/>
    </source>
</evidence>
<protein>
    <submittedName>
        <fullName evidence="1">Uncharacterized protein</fullName>
    </submittedName>
</protein>
<dbReference type="EMBL" id="KV441555">
    <property type="protein sequence ID" value="OAG03351.1"/>
    <property type="molecule type" value="Genomic_DNA"/>
</dbReference>